<dbReference type="PANTHER" id="PTHR31471:SF3">
    <property type="entry name" value="OS11G0616300 PROTEIN"/>
    <property type="match status" value="1"/>
</dbReference>
<dbReference type="Proteomes" id="UP001370490">
    <property type="component" value="Unassembled WGS sequence"/>
</dbReference>
<feature type="coiled-coil region" evidence="2">
    <location>
        <begin position="422"/>
        <end position="449"/>
    </location>
</feature>
<feature type="compositionally biased region" description="Polar residues" evidence="3">
    <location>
        <begin position="164"/>
        <end position="173"/>
    </location>
</feature>
<evidence type="ECO:0000313" key="6">
    <source>
        <dbReference type="Proteomes" id="UP001370490"/>
    </source>
</evidence>
<dbReference type="AlphaFoldDB" id="A0AAN8UD62"/>
<evidence type="ECO:0000259" key="4">
    <source>
        <dbReference type="Pfam" id="PF03763"/>
    </source>
</evidence>
<keyword evidence="2" id="KW-0175">Coiled coil</keyword>
<dbReference type="InterPro" id="IPR005516">
    <property type="entry name" value="Remorin_C"/>
</dbReference>
<proteinExistence type="inferred from homology"/>
<dbReference type="EMBL" id="JBAMMX010000028">
    <property type="protein sequence ID" value="KAK6911799.1"/>
    <property type="molecule type" value="Genomic_DNA"/>
</dbReference>
<gene>
    <name evidence="5" type="ORF">RJ641_023892</name>
</gene>
<name>A0AAN8UD62_9MAGN</name>
<feature type="compositionally biased region" description="Polar residues" evidence="3">
    <location>
        <begin position="302"/>
        <end position="318"/>
    </location>
</feature>
<dbReference type="Pfam" id="PF03763">
    <property type="entry name" value="Remorin_C"/>
    <property type="match status" value="1"/>
</dbReference>
<comment type="caution">
    <text evidence="5">The sequence shown here is derived from an EMBL/GenBank/DDBJ whole genome shotgun (WGS) entry which is preliminary data.</text>
</comment>
<sequence>MIQRDSLSPRSLNPQKLKTMDLNSTTTSMYIQAPPFLASHGEPALQTNVSVYRKENSNPFADTFTADPLCKLNLKETSEFVMSFSVMNNNNGESKGFLERRREKRMEAPQTPGRPVFSFSARNMSRKGFPSKWDDAEKWLVSTSCHESPAHLHLTHTINVKPASESSESSKVPKQSHYDDDIEKQTDAFSEKTRVVDEKVSKAFLQPQGPLCGVEHHNNSVRGAFNGVFTTTDVVLKDKFTDDVEASYRYSEPTKEGFLFRNSRTGESMKEAGGAEVVHEVQHRDIGTEMTPLGSCTTSRCHTPFKSSSPARHNTPANRSGPLVMPNHANTNTIDIAQLQECHLAELHLGSQFDSITSNWSSREEEEEDISKSLRHFDTSNTCRKSVSESRACAWEEEEKTKCCLRYQREEAKIQAWVNLQHAKAEAQSRKLEVKIERMRSNLEEKLMKRMAVVHRKAEEWRVAAQQQHSEQIQKASQQAQKIASRNNLHLSGHSTCGCFPCNNH</sequence>
<evidence type="ECO:0000256" key="3">
    <source>
        <dbReference type="SAM" id="MobiDB-lite"/>
    </source>
</evidence>
<evidence type="ECO:0000256" key="2">
    <source>
        <dbReference type="SAM" id="Coils"/>
    </source>
</evidence>
<feature type="domain" description="Remorin C-terminal" evidence="4">
    <location>
        <begin position="388"/>
        <end position="487"/>
    </location>
</feature>
<reference evidence="5 6" key="1">
    <citation type="submission" date="2023-12" db="EMBL/GenBank/DDBJ databases">
        <title>A high-quality genome assembly for Dillenia turbinata (Dilleniales).</title>
        <authorList>
            <person name="Chanderbali A."/>
        </authorList>
    </citation>
    <scope>NUCLEOTIDE SEQUENCE [LARGE SCALE GENOMIC DNA]</scope>
    <source>
        <strain evidence="5">LSX21</strain>
        <tissue evidence="5">Leaf</tissue>
    </source>
</reference>
<feature type="region of interest" description="Disordered" evidence="3">
    <location>
        <begin position="161"/>
        <end position="180"/>
    </location>
</feature>
<dbReference type="PANTHER" id="PTHR31471">
    <property type="entry name" value="OS02G0116800 PROTEIN"/>
    <property type="match status" value="1"/>
</dbReference>
<accession>A0AAN8UD62</accession>
<feature type="region of interest" description="Disordered" evidence="3">
    <location>
        <begin position="302"/>
        <end position="324"/>
    </location>
</feature>
<comment type="similarity">
    <text evidence="1">Belongs to the remorin family.</text>
</comment>
<protein>
    <submittedName>
        <fullName evidence="5">Remorin, C-terminal</fullName>
    </submittedName>
</protein>
<keyword evidence="6" id="KW-1185">Reference proteome</keyword>
<organism evidence="5 6">
    <name type="scientific">Dillenia turbinata</name>
    <dbReference type="NCBI Taxonomy" id="194707"/>
    <lineage>
        <taxon>Eukaryota</taxon>
        <taxon>Viridiplantae</taxon>
        <taxon>Streptophyta</taxon>
        <taxon>Embryophyta</taxon>
        <taxon>Tracheophyta</taxon>
        <taxon>Spermatophyta</taxon>
        <taxon>Magnoliopsida</taxon>
        <taxon>eudicotyledons</taxon>
        <taxon>Gunneridae</taxon>
        <taxon>Pentapetalae</taxon>
        <taxon>Dilleniales</taxon>
        <taxon>Dilleniaceae</taxon>
        <taxon>Dillenia</taxon>
    </lineage>
</organism>
<evidence type="ECO:0000313" key="5">
    <source>
        <dbReference type="EMBL" id="KAK6911799.1"/>
    </source>
</evidence>
<evidence type="ECO:0000256" key="1">
    <source>
        <dbReference type="ARBA" id="ARBA00005711"/>
    </source>
</evidence>